<dbReference type="EMBL" id="NOXG01000017">
    <property type="protein sequence ID" value="PYD74981.1"/>
    <property type="molecule type" value="Genomic_DNA"/>
</dbReference>
<comment type="caution">
    <text evidence="1">The sequence shown here is derived from an EMBL/GenBank/DDBJ whole genome shotgun (WGS) entry which is preliminary data.</text>
</comment>
<dbReference type="Proteomes" id="UP000247609">
    <property type="component" value="Unassembled WGS sequence"/>
</dbReference>
<proteinExistence type="predicted"/>
<accession>A0A318QBS3</accession>
<organism evidence="1 2">
    <name type="scientific">Novacetimonas pomaceti</name>
    <dbReference type="NCBI Taxonomy" id="2021998"/>
    <lineage>
        <taxon>Bacteria</taxon>
        <taxon>Pseudomonadati</taxon>
        <taxon>Pseudomonadota</taxon>
        <taxon>Alphaproteobacteria</taxon>
        <taxon>Acetobacterales</taxon>
        <taxon>Acetobacteraceae</taxon>
        <taxon>Novacetimonas</taxon>
    </lineage>
</organism>
<sequence>MSWGRVRRATHAFICHAGIAMAASGWQYNLRYFNATARSCARGGVAGIHPMSLKNMNKSAGILIVFISL</sequence>
<dbReference type="AlphaFoldDB" id="A0A318QBS3"/>
<evidence type="ECO:0000313" key="1">
    <source>
        <dbReference type="EMBL" id="PYD74981.1"/>
    </source>
</evidence>
<gene>
    <name evidence="1" type="ORF">CFR71_12025</name>
</gene>
<protein>
    <submittedName>
        <fullName evidence="1">Uncharacterized protein</fullName>
    </submittedName>
</protein>
<reference evidence="1 2" key="1">
    <citation type="submission" date="2017-07" db="EMBL/GenBank/DDBJ databases">
        <title>A draft genome sequence of Komagataeibacter sp. T5K1.</title>
        <authorList>
            <person name="Skraban J."/>
            <person name="Cleenwerck I."/>
            <person name="Vandamme P."/>
            <person name="Trcek J."/>
        </authorList>
    </citation>
    <scope>NUCLEOTIDE SEQUENCE [LARGE SCALE GENOMIC DNA]</scope>
    <source>
        <strain evidence="1 2">T5K1</strain>
    </source>
</reference>
<evidence type="ECO:0000313" key="2">
    <source>
        <dbReference type="Proteomes" id="UP000247609"/>
    </source>
</evidence>
<name>A0A318QBS3_9PROT</name>